<evidence type="ECO:0000256" key="5">
    <source>
        <dbReference type="ARBA" id="ARBA00022741"/>
    </source>
</evidence>
<evidence type="ECO:0000256" key="9">
    <source>
        <dbReference type="SAM" id="Phobius"/>
    </source>
</evidence>
<protein>
    <submittedName>
        <fullName evidence="12">ABC transporter ATP-binding protein</fullName>
    </submittedName>
</protein>
<dbReference type="InterPro" id="IPR011527">
    <property type="entry name" value="ABC1_TM_dom"/>
</dbReference>
<feature type="transmembrane region" description="Helical" evidence="9">
    <location>
        <begin position="285"/>
        <end position="312"/>
    </location>
</feature>
<dbReference type="PANTHER" id="PTHR24221:SF654">
    <property type="entry name" value="ATP-BINDING CASSETTE SUB-FAMILY B MEMBER 6"/>
    <property type="match status" value="1"/>
</dbReference>
<dbReference type="Gene3D" id="3.40.50.300">
    <property type="entry name" value="P-loop containing nucleotide triphosphate hydrolases"/>
    <property type="match status" value="1"/>
</dbReference>
<dbReference type="GO" id="GO:0140359">
    <property type="term" value="F:ABC-type transporter activity"/>
    <property type="evidence" value="ECO:0007669"/>
    <property type="project" value="InterPro"/>
</dbReference>
<evidence type="ECO:0000259" key="10">
    <source>
        <dbReference type="PROSITE" id="PS50893"/>
    </source>
</evidence>
<dbReference type="InterPro" id="IPR003439">
    <property type="entry name" value="ABC_transporter-like_ATP-bd"/>
</dbReference>
<dbReference type="InterPro" id="IPR027417">
    <property type="entry name" value="P-loop_NTPase"/>
</dbReference>
<dbReference type="Gene3D" id="1.20.1560.10">
    <property type="entry name" value="ABC transporter type 1, transmembrane domain"/>
    <property type="match status" value="1"/>
</dbReference>
<organism evidence="12 13">
    <name type="scientific">Neolewinella litorea</name>
    <dbReference type="NCBI Taxonomy" id="2562452"/>
    <lineage>
        <taxon>Bacteria</taxon>
        <taxon>Pseudomonadati</taxon>
        <taxon>Bacteroidota</taxon>
        <taxon>Saprospiria</taxon>
        <taxon>Saprospirales</taxon>
        <taxon>Lewinellaceae</taxon>
        <taxon>Neolewinella</taxon>
    </lineage>
</organism>
<dbReference type="PANTHER" id="PTHR24221">
    <property type="entry name" value="ATP-BINDING CASSETTE SUB-FAMILY B"/>
    <property type="match status" value="1"/>
</dbReference>
<dbReference type="GO" id="GO:0005524">
    <property type="term" value="F:ATP binding"/>
    <property type="evidence" value="ECO:0007669"/>
    <property type="project" value="UniProtKB-KW"/>
</dbReference>
<sequence>MKKQAKKLLPKQMLRYFTFFYRYLGESIFYALVASMFVALLDGIGLTMFIPLLKVTDSSANAADAGADMGDMAIVTDTIEAVGVSLTTTNVLLIMLVFFSLKGVAKFFADYYLVILRQRFANKVRLRNMELLAGYDYRAFSTADSGKIQNTFSGEVERLNGAFRSYFSMMQYGIMTCVYVMMAYIANPRFALIVAIGGILSNVAFSKIYQITKKASRQITSKTHSFQGYLIQSVTSFKFLKATNLIQAYKKRVDETILGVEMEQRRVGTMNSVATAIREPIIMGIVVLAILIQIKVFGGVLGTIILSLLFFYRGLSFLVAVQNYYNTFLGTSGSIENMESFVADLELNQEITGSKTIEKLNHSVVLNNLSYSYEDYDLLQEVNLSIRKNETVGIVGESGTGKTTLVNIMCGLLKVSPGMLLIDGKDIMDVDAYTLRDRIGYVTQEAQVFSDTIYNNVSFWKERTKESEREVWRALKLAHAEQFVRALPKQLDSVIGINGVNLSGGQRQRISIARELYRDIDILVLDEATSALDSQSENLIQENIESLSGSYTMIVIAHRLSTIRKADKILYLKPGGSYEIGTFDDLFKTSATFQNMVALQAIG</sequence>
<gene>
    <name evidence="12" type="ORF">E4021_12225</name>
</gene>
<comment type="caution">
    <text evidence="12">The sequence shown here is derived from an EMBL/GenBank/DDBJ whole genome shotgun (WGS) entry which is preliminary data.</text>
</comment>
<dbReference type="SUPFAM" id="SSF90123">
    <property type="entry name" value="ABC transporter transmembrane region"/>
    <property type="match status" value="1"/>
</dbReference>
<keyword evidence="8 9" id="KW-0472">Membrane</keyword>
<keyword evidence="7 9" id="KW-1133">Transmembrane helix</keyword>
<dbReference type="SMART" id="SM00382">
    <property type="entry name" value="AAA"/>
    <property type="match status" value="1"/>
</dbReference>
<evidence type="ECO:0000313" key="13">
    <source>
        <dbReference type="Proteomes" id="UP000308528"/>
    </source>
</evidence>
<keyword evidence="4 9" id="KW-0812">Transmembrane</keyword>
<evidence type="ECO:0000313" key="12">
    <source>
        <dbReference type="EMBL" id="THH39509.1"/>
    </source>
</evidence>
<dbReference type="GO" id="GO:0005886">
    <property type="term" value="C:plasma membrane"/>
    <property type="evidence" value="ECO:0007669"/>
    <property type="project" value="UniProtKB-SubCell"/>
</dbReference>
<dbReference type="PROSITE" id="PS50929">
    <property type="entry name" value="ABC_TM1F"/>
    <property type="match status" value="1"/>
</dbReference>
<feature type="transmembrane region" description="Helical" evidence="9">
    <location>
        <begin position="190"/>
        <end position="209"/>
    </location>
</feature>
<keyword evidence="2" id="KW-0813">Transport</keyword>
<evidence type="ECO:0000256" key="1">
    <source>
        <dbReference type="ARBA" id="ARBA00004651"/>
    </source>
</evidence>
<dbReference type="GO" id="GO:0016887">
    <property type="term" value="F:ATP hydrolysis activity"/>
    <property type="evidence" value="ECO:0007669"/>
    <property type="project" value="InterPro"/>
</dbReference>
<dbReference type="RefSeq" id="WP_136459643.1">
    <property type="nucleotide sequence ID" value="NZ_SRSF01000004.1"/>
</dbReference>
<dbReference type="Proteomes" id="UP000308528">
    <property type="component" value="Unassembled WGS sequence"/>
</dbReference>
<dbReference type="PROSITE" id="PS50893">
    <property type="entry name" value="ABC_TRANSPORTER_2"/>
    <property type="match status" value="1"/>
</dbReference>
<keyword evidence="13" id="KW-1185">Reference proteome</keyword>
<dbReference type="InterPro" id="IPR039421">
    <property type="entry name" value="Type_1_exporter"/>
</dbReference>
<evidence type="ECO:0000256" key="8">
    <source>
        <dbReference type="ARBA" id="ARBA00023136"/>
    </source>
</evidence>
<keyword evidence="3" id="KW-1003">Cell membrane</keyword>
<evidence type="ECO:0000256" key="4">
    <source>
        <dbReference type="ARBA" id="ARBA00022692"/>
    </source>
</evidence>
<dbReference type="EMBL" id="SRSF01000004">
    <property type="protein sequence ID" value="THH39509.1"/>
    <property type="molecule type" value="Genomic_DNA"/>
</dbReference>
<feature type="transmembrane region" description="Helical" evidence="9">
    <location>
        <begin position="20"/>
        <end position="41"/>
    </location>
</feature>
<proteinExistence type="predicted"/>
<accession>A0A4S4NIH7</accession>
<evidence type="ECO:0000256" key="7">
    <source>
        <dbReference type="ARBA" id="ARBA00022989"/>
    </source>
</evidence>
<dbReference type="InterPro" id="IPR036640">
    <property type="entry name" value="ABC1_TM_sf"/>
</dbReference>
<evidence type="ECO:0000256" key="3">
    <source>
        <dbReference type="ARBA" id="ARBA00022475"/>
    </source>
</evidence>
<keyword evidence="6 12" id="KW-0067">ATP-binding</keyword>
<feature type="domain" description="ABC transporter" evidence="10">
    <location>
        <begin position="364"/>
        <end position="599"/>
    </location>
</feature>
<dbReference type="OrthoDB" id="1111069at2"/>
<comment type="subcellular location">
    <subcellularLocation>
        <location evidence="1">Cell membrane</location>
        <topology evidence="1">Multi-pass membrane protein</topology>
    </subcellularLocation>
</comment>
<reference evidence="12 13" key="1">
    <citation type="submission" date="2019-04" db="EMBL/GenBank/DDBJ databases">
        <title>Lewinella litorea sp. nov., isolated from a marine sand.</title>
        <authorList>
            <person name="Yoon J.-H."/>
        </authorList>
    </citation>
    <scope>NUCLEOTIDE SEQUENCE [LARGE SCALE GENOMIC DNA]</scope>
    <source>
        <strain evidence="12 13">HSMS-39</strain>
    </source>
</reference>
<dbReference type="GO" id="GO:0034040">
    <property type="term" value="F:ATPase-coupled lipid transmembrane transporter activity"/>
    <property type="evidence" value="ECO:0007669"/>
    <property type="project" value="TreeGrafter"/>
</dbReference>
<dbReference type="FunFam" id="3.40.50.300:FF:000299">
    <property type="entry name" value="ABC transporter ATP-binding protein/permease"/>
    <property type="match status" value="1"/>
</dbReference>
<dbReference type="InterPro" id="IPR017871">
    <property type="entry name" value="ABC_transporter-like_CS"/>
</dbReference>
<dbReference type="AlphaFoldDB" id="A0A4S4NIH7"/>
<dbReference type="Pfam" id="PF00005">
    <property type="entry name" value="ABC_tran"/>
    <property type="match status" value="1"/>
</dbReference>
<dbReference type="Pfam" id="PF00664">
    <property type="entry name" value="ABC_membrane"/>
    <property type="match status" value="1"/>
</dbReference>
<name>A0A4S4NIH7_9BACT</name>
<evidence type="ECO:0000259" key="11">
    <source>
        <dbReference type="PROSITE" id="PS50929"/>
    </source>
</evidence>
<feature type="domain" description="ABC transmembrane type-1" evidence="11">
    <location>
        <begin position="72"/>
        <end position="327"/>
    </location>
</feature>
<dbReference type="PROSITE" id="PS00211">
    <property type="entry name" value="ABC_TRANSPORTER_1"/>
    <property type="match status" value="1"/>
</dbReference>
<evidence type="ECO:0000256" key="6">
    <source>
        <dbReference type="ARBA" id="ARBA00022840"/>
    </source>
</evidence>
<evidence type="ECO:0000256" key="2">
    <source>
        <dbReference type="ARBA" id="ARBA00022448"/>
    </source>
</evidence>
<dbReference type="SUPFAM" id="SSF52540">
    <property type="entry name" value="P-loop containing nucleoside triphosphate hydrolases"/>
    <property type="match status" value="1"/>
</dbReference>
<dbReference type="InterPro" id="IPR003593">
    <property type="entry name" value="AAA+_ATPase"/>
</dbReference>
<feature type="transmembrane region" description="Helical" evidence="9">
    <location>
        <begin position="166"/>
        <end position="184"/>
    </location>
</feature>
<keyword evidence="5" id="KW-0547">Nucleotide-binding</keyword>